<feature type="compositionally biased region" description="Basic and acidic residues" evidence="2">
    <location>
        <begin position="50"/>
        <end position="60"/>
    </location>
</feature>
<evidence type="ECO:0000313" key="3">
    <source>
        <dbReference type="EMBL" id="EEH51181.1"/>
    </source>
</evidence>
<proteinExistence type="predicted"/>
<gene>
    <name evidence="3" type="ORF">MICPUCDRAFT_43689</name>
</gene>
<keyword evidence="1" id="KW-0175">Coiled coil</keyword>
<name>C1NA47_MICPC</name>
<feature type="region of interest" description="Disordered" evidence="2">
    <location>
        <begin position="1"/>
        <end position="113"/>
    </location>
</feature>
<dbReference type="AlphaFoldDB" id="C1NA47"/>
<feature type="compositionally biased region" description="Basic and acidic residues" evidence="2">
    <location>
        <begin position="170"/>
        <end position="185"/>
    </location>
</feature>
<evidence type="ECO:0000256" key="1">
    <source>
        <dbReference type="SAM" id="Coils"/>
    </source>
</evidence>
<dbReference type="RefSeq" id="XP_003064847.1">
    <property type="nucleotide sequence ID" value="XM_003064801.1"/>
</dbReference>
<dbReference type="Proteomes" id="UP000001876">
    <property type="component" value="Unassembled WGS sequence"/>
</dbReference>
<feature type="compositionally biased region" description="Acidic residues" evidence="2">
    <location>
        <begin position="20"/>
        <end position="49"/>
    </location>
</feature>
<protein>
    <submittedName>
        <fullName evidence="3">Predicted protein</fullName>
    </submittedName>
</protein>
<feature type="coiled-coil region" evidence="1">
    <location>
        <begin position="316"/>
        <end position="343"/>
    </location>
</feature>
<evidence type="ECO:0000313" key="4">
    <source>
        <dbReference type="Proteomes" id="UP000001876"/>
    </source>
</evidence>
<sequence>MAEHVQDDDSPWVVVKLEPTSDEERCEEYDEEPEGEPDETDEDEGDDGDDASRGVEKESNNSDDDDDAPDAPTVAPRDVDVDDDAVATRSDLPPAATVAAETTPTVAATSTSPVDRITHKCTVKGCVSNKARHKGFAALKSLVAHVMITHSKSAQAKAYREEGWEKRRRVHEVTLNKSKRVEEKAGPPSGGGGGGGEKDEKTPSSASDAEWRDATAPAETTDPATETAAPQREKEEEDEEEEKVGYDPDELLNELRAAASVDVVKPPTRATRPLVEAVALKRAWRLTTEAATVKTVKDKPLLNPRQRAQKQREEKFKKMELKLIEEKDARRKAEEEAERLRRCVLYTGPHTTAFAL</sequence>
<accession>C1NA47</accession>
<feature type="compositionally biased region" description="Low complexity" evidence="2">
    <location>
        <begin position="87"/>
        <end position="113"/>
    </location>
</feature>
<feature type="region of interest" description="Disordered" evidence="2">
    <location>
        <begin position="170"/>
        <end position="250"/>
    </location>
</feature>
<reference evidence="3 4" key="1">
    <citation type="journal article" date="2009" name="Science">
        <title>Green evolution and dynamic adaptations revealed by genomes of the marine picoeukaryotes Micromonas.</title>
        <authorList>
            <person name="Worden A.Z."/>
            <person name="Lee J.H."/>
            <person name="Mock T."/>
            <person name="Rouze P."/>
            <person name="Simmons M.P."/>
            <person name="Aerts A.L."/>
            <person name="Allen A.E."/>
            <person name="Cuvelier M.L."/>
            <person name="Derelle E."/>
            <person name="Everett M.V."/>
            <person name="Foulon E."/>
            <person name="Grimwood J."/>
            <person name="Gundlach H."/>
            <person name="Henrissat B."/>
            <person name="Napoli C."/>
            <person name="McDonald S.M."/>
            <person name="Parker M.S."/>
            <person name="Rombauts S."/>
            <person name="Salamov A."/>
            <person name="Von Dassow P."/>
            <person name="Badger J.H."/>
            <person name="Coutinho P.M."/>
            <person name="Demir E."/>
            <person name="Dubchak I."/>
            <person name="Gentemann C."/>
            <person name="Eikrem W."/>
            <person name="Gready J.E."/>
            <person name="John U."/>
            <person name="Lanier W."/>
            <person name="Lindquist E.A."/>
            <person name="Lucas S."/>
            <person name="Mayer K.F."/>
            <person name="Moreau H."/>
            <person name="Not F."/>
            <person name="Otillar R."/>
            <person name="Panaud O."/>
            <person name="Pangilinan J."/>
            <person name="Paulsen I."/>
            <person name="Piegu B."/>
            <person name="Poliakov A."/>
            <person name="Robbens S."/>
            <person name="Schmutz J."/>
            <person name="Toulza E."/>
            <person name="Wyss T."/>
            <person name="Zelensky A."/>
            <person name="Zhou K."/>
            <person name="Armbrust E.V."/>
            <person name="Bhattacharya D."/>
            <person name="Goodenough U.W."/>
            <person name="Van de Peer Y."/>
            <person name="Grigoriev I.V."/>
        </authorList>
    </citation>
    <scope>NUCLEOTIDE SEQUENCE [LARGE SCALE GENOMIC DNA]</scope>
    <source>
        <strain evidence="3 4">CCMP1545</strain>
    </source>
</reference>
<evidence type="ECO:0000256" key="2">
    <source>
        <dbReference type="SAM" id="MobiDB-lite"/>
    </source>
</evidence>
<organism evidence="4">
    <name type="scientific">Micromonas pusilla (strain CCMP1545)</name>
    <name type="common">Picoplanktonic green alga</name>
    <dbReference type="NCBI Taxonomy" id="564608"/>
    <lineage>
        <taxon>Eukaryota</taxon>
        <taxon>Viridiplantae</taxon>
        <taxon>Chlorophyta</taxon>
        <taxon>Mamiellophyceae</taxon>
        <taxon>Mamiellales</taxon>
        <taxon>Mamiellaceae</taxon>
        <taxon>Micromonas</taxon>
    </lineage>
</organism>
<dbReference type="GeneID" id="9690288"/>
<keyword evidence="4" id="KW-1185">Reference proteome</keyword>
<feature type="compositionally biased region" description="Acidic residues" evidence="2">
    <location>
        <begin position="235"/>
        <end position="250"/>
    </location>
</feature>
<dbReference type="KEGG" id="mpp:MICPUCDRAFT_43689"/>
<dbReference type="EMBL" id="GG663752">
    <property type="protein sequence ID" value="EEH51181.1"/>
    <property type="molecule type" value="Genomic_DNA"/>
</dbReference>
<feature type="compositionally biased region" description="Low complexity" evidence="2">
    <location>
        <begin position="214"/>
        <end position="230"/>
    </location>
</feature>